<keyword evidence="7" id="KW-1185">Reference proteome</keyword>
<evidence type="ECO:0000256" key="3">
    <source>
        <dbReference type="ARBA" id="ARBA00022989"/>
    </source>
</evidence>
<gene>
    <name evidence="6" type="ORF">SAMN05444389_11340</name>
</gene>
<reference evidence="7" key="1">
    <citation type="submission" date="2016-11" db="EMBL/GenBank/DDBJ databases">
        <authorList>
            <person name="Varghese N."/>
            <person name="Submissions S."/>
        </authorList>
    </citation>
    <scope>NUCLEOTIDE SEQUENCE [LARGE SCALE GENOMIC DNA]</scope>
    <source>
        <strain evidence="7">DSM 6637</strain>
    </source>
</reference>
<dbReference type="AlphaFoldDB" id="A0A1M7JPM3"/>
<dbReference type="Gene3D" id="1.20.120.1630">
    <property type="match status" value="1"/>
</dbReference>
<feature type="transmembrane region" description="Helical" evidence="5">
    <location>
        <begin position="35"/>
        <end position="54"/>
    </location>
</feature>
<evidence type="ECO:0000256" key="2">
    <source>
        <dbReference type="ARBA" id="ARBA00022692"/>
    </source>
</evidence>
<keyword evidence="4 5" id="KW-0472">Membrane</keyword>
<keyword evidence="2 5" id="KW-0812">Transmembrane</keyword>
<dbReference type="OrthoDB" id="9811969at2"/>
<dbReference type="InterPro" id="IPR007318">
    <property type="entry name" value="Phopholipid_MeTrfase"/>
</dbReference>
<feature type="transmembrane region" description="Helical" evidence="5">
    <location>
        <begin position="6"/>
        <end position="23"/>
    </location>
</feature>
<dbReference type="RefSeq" id="WP_073068486.1">
    <property type="nucleotide sequence ID" value="NZ_FRCK01000013.1"/>
</dbReference>
<dbReference type="EMBL" id="FRCK01000013">
    <property type="protein sequence ID" value="SHM55040.1"/>
    <property type="molecule type" value="Genomic_DNA"/>
</dbReference>
<dbReference type="GO" id="GO:0008168">
    <property type="term" value="F:methyltransferase activity"/>
    <property type="evidence" value="ECO:0007669"/>
    <property type="project" value="UniProtKB-KW"/>
</dbReference>
<proteinExistence type="predicted"/>
<evidence type="ECO:0000313" key="7">
    <source>
        <dbReference type="Proteomes" id="UP000184444"/>
    </source>
</evidence>
<organism evidence="6 7">
    <name type="scientific">Paracoccus solventivorans</name>
    <dbReference type="NCBI Taxonomy" id="53463"/>
    <lineage>
        <taxon>Bacteria</taxon>
        <taxon>Pseudomonadati</taxon>
        <taxon>Pseudomonadota</taxon>
        <taxon>Alphaproteobacteria</taxon>
        <taxon>Rhodobacterales</taxon>
        <taxon>Paracoccaceae</taxon>
        <taxon>Paracoccus</taxon>
    </lineage>
</organism>
<keyword evidence="6" id="KW-0808">Transferase</keyword>
<evidence type="ECO:0000256" key="1">
    <source>
        <dbReference type="ARBA" id="ARBA00004127"/>
    </source>
</evidence>
<protein>
    <submittedName>
        <fullName evidence="6">Protein-S-isoprenylcysteine O-methyltransferase Ste14</fullName>
    </submittedName>
</protein>
<evidence type="ECO:0000256" key="4">
    <source>
        <dbReference type="ARBA" id="ARBA00023136"/>
    </source>
</evidence>
<dbReference type="GO" id="GO:0032259">
    <property type="term" value="P:methylation"/>
    <property type="evidence" value="ECO:0007669"/>
    <property type="project" value="UniProtKB-KW"/>
</dbReference>
<dbReference type="Pfam" id="PF04191">
    <property type="entry name" value="PEMT"/>
    <property type="match status" value="1"/>
</dbReference>
<dbReference type="GO" id="GO:0012505">
    <property type="term" value="C:endomembrane system"/>
    <property type="evidence" value="ECO:0007669"/>
    <property type="project" value="UniProtKB-SubCell"/>
</dbReference>
<sequence>MGRVLDYPPAWLAMFAAAAWLAGRLWPMPVAPGAGWALVLSGLALMAAAAWVMLRGGATVDPTRPPTALVTRGPYRLSRNPIYLADALILAGLCLLWQPLAALLLVPGFMAVIQHRFIRREEAWLRARDARGFDAWAARTRRWL</sequence>
<evidence type="ECO:0000313" key="6">
    <source>
        <dbReference type="EMBL" id="SHM55040.1"/>
    </source>
</evidence>
<accession>A0A1M7JPM3</accession>
<dbReference type="STRING" id="53463.SAMN05444389_11340"/>
<evidence type="ECO:0000256" key="5">
    <source>
        <dbReference type="SAM" id="Phobius"/>
    </source>
</evidence>
<keyword evidence="6" id="KW-0489">Methyltransferase</keyword>
<keyword evidence="3 5" id="KW-1133">Transmembrane helix</keyword>
<comment type="subcellular location">
    <subcellularLocation>
        <location evidence="1">Endomembrane system</location>
        <topology evidence="1">Multi-pass membrane protein</topology>
    </subcellularLocation>
</comment>
<dbReference type="Proteomes" id="UP000184444">
    <property type="component" value="Unassembled WGS sequence"/>
</dbReference>
<feature type="transmembrane region" description="Helical" evidence="5">
    <location>
        <begin position="87"/>
        <end position="113"/>
    </location>
</feature>
<name>A0A1M7JPM3_9RHOB</name>